<evidence type="ECO:0000256" key="1">
    <source>
        <dbReference type="SAM" id="MobiDB-lite"/>
    </source>
</evidence>
<organism evidence="2 3">
    <name type="scientific">Saguinus oedipus</name>
    <name type="common">Cotton-top tamarin</name>
    <name type="synonym">Oedipomidas oedipus</name>
    <dbReference type="NCBI Taxonomy" id="9490"/>
    <lineage>
        <taxon>Eukaryota</taxon>
        <taxon>Metazoa</taxon>
        <taxon>Chordata</taxon>
        <taxon>Craniata</taxon>
        <taxon>Vertebrata</taxon>
        <taxon>Euteleostomi</taxon>
        <taxon>Mammalia</taxon>
        <taxon>Eutheria</taxon>
        <taxon>Euarchontoglires</taxon>
        <taxon>Primates</taxon>
        <taxon>Haplorrhini</taxon>
        <taxon>Platyrrhini</taxon>
        <taxon>Cebidae</taxon>
        <taxon>Callitrichinae</taxon>
        <taxon>Saguinus</taxon>
    </lineage>
</organism>
<dbReference type="EMBL" id="JASSZA010000002">
    <property type="protein sequence ID" value="KAK2117496.1"/>
    <property type="molecule type" value="Genomic_DNA"/>
</dbReference>
<accession>A0ABQ9W784</accession>
<reference evidence="2 3" key="1">
    <citation type="submission" date="2023-05" db="EMBL/GenBank/DDBJ databases">
        <title>B98-5 Cell Line De Novo Hybrid Assembly: An Optical Mapping Approach.</title>
        <authorList>
            <person name="Kananen K."/>
            <person name="Auerbach J.A."/>
            <person name="Kautto E."/>
            <person name="Blachly J.S."/>
        </authorList>
    </citation>
    <scope>NUCLEOTIDE SEQUENCE [LARGE SCALE GENOMIC DNA]</scope>
    <source>
        <strain evidence="2">B95-8</strain>
        <tissue evidence="2">Cell line</tissue>
    </source>
</reference>
<sequence length="109" mass="11595">GEPRGSPGRPPQGVTQGHRGYTGRITGVWVTPEGDVQSWAWPLTSVPSKDQDVLGLGSASFLRSLNVRNSDISEGKPQTPFGPELGIGRQGFPGPDGASFPTRVRCEPR</sequence>
<feature type="non-terminal residue" evidence="2">
    <location>
        <position position="1"/>
    </location>
</feature>
<evidence type="ECO:0000313" key="2">
    <source>
        <dbReference type="EMBL" id="KAK2117496.1"/>
    </source>
</evidence>
<evidence type="ECO:0000313" key="3">
    <source>
        <dbReference type="Proteomes" id="UP001266305"/>
    </source>
</evidence>
<gene>
    <name evidence="2" type="ORF">P7K49_004382</name>
</gene>
<keyword evidence="3" id="KW-1185">Reference proteome</keyword>
<dbReference type="Proteomes" id="UP001266305">
    <property type="component" value="Unassembled WGS sequence"/>
</dbReference>
<name>A0ABQ9W784_SAGOE</name>
<feature type="non-terminal residue" evidence="2">
    <location>
        <position position="109"/>
    </location>
</feature>
<comment type="caution">
    <text evidence="2">The sequence shown here is derived from an EMBL/GenBank/DDBJ whole genome shotgun (WGS) entry which is preliminary data.</text>
</comment>
<protein>
    <submittedName>
        <fullName evidence="2">Uncharacterized protein</fullName>
    </submittedName>
</protein>
<feature type="region of interest" description="Disordered" evidence="1">
    <location>
        <begin position="1"/>
        <end position="21"/>
    </location>
</feature>
<proteinExistence type="predicted"/>
<feature type="region of interest" description="Disordered" evidence="1">
    <location>
        <begin position="70"/>
        <end position="109"/>
    </location>
</feature>